<dbReference type="SMART" id="SM00098">
    <property type="entry name" value="alkPPc"/>
    <property type="match status" value="1"/>
</dbReference>
<reference evidence="6" key="2">
    <citation type="submission" date="2022-06" db="EMBL/GenBank/DDBJ databases">
        <title>Xiashengella guii gen. nov. sp. nov., a bacterium isolated form anaerobic digestion tank.</title>
        <authorList>
            <person name="Huang H."/>
        </authorList>
    </citation>
    <scope>NUCLEOTIDE SEQUENCE</scope>
    <source>
        <strain evidence="6">Ai-910</strain>
    </source>
</reference>
<organism evidence="6 7">
    <name type="scientific">Xiashengella succiniciproducens</name>
    <dbReference type="NCBI Taxonomy" id="2949635"/>
    <lineage>
        <taxon>Bacteria</taxon>
        <taxon>Pseudomonadati</taxon>
        <taxon>Bacteroidota</taxon>
        <taxon>Bacteroidia</taxon>
        <taxon>Marinilabiliales</taxon>
        <taxon>Marinilabiliaceae</taxon>
        <taxon>Xiashengella</taxon>
    </lineage>
</organism>
<gene>
    <name evidence="6" type="ORF">M9189_09760</name>
</gene>
<dbReference type="CDD" id="cd16012">
    <property type="entry name" value="ALP"/>
    <property type="match status" value="1"/>
</dbReference>
<evidence type="ECO:0000256" key="5">
    <source>
        <dbReference type="SAM" id="SignalP"/>
    </source>
</evidence>
<dbReference type="Pfam" id="PF00245">
    <property type="entry name" value="Alk_phosphatase"/>
    <property type="match status" value="1"/>
</dbReference>
<feature type="active site" description="Phosphoserine intermediate" evidence="2">
    <location>
        <position position="104"/>
    </location>
</feature>
<feature type="binding site" evidence="3">
    <location>
        <position position="318"/>
    </location>
    <ligand>
        <name>Zn(2+)</name>
        <dbReference type="ChEBI" id="CHEBI:29105"/>
        <label>2</label>
    </ligand>
</feature>
<keyword evidence="3" id="KW-0479">Metal-binding</keyword>
<feature type="binding site" evidence="3">
    <location>
        <position position="271"/>
    </location>
    <ligand>
        <name>Mg(2+)</name>
        <dbReference type="ChEBI" id="CHEBI:18420"/>
    </ligand>
</feature>
<evidence type="ECO:0000313" key="7">
    <source>
        <dbReference type="Proteomes" id="UP001056426"/>
    </source>
</evidence>
<dbReference type="KEGG" id="alkq:M9189_09760"/>
<dbReference type="PANTHER" id="PTHR11596:SF5">
    <property type="entry name" value="ALKALINE PHOSPHATASE"/>
    <property type="match status" value="1"/>
</dbReference>
<comment type="cofactor">
    <cofactor evidence="3">
        <name>Zn(2+)</name>
        <dbReference type="ChEBI" id="CHEBI:29105"/>
    </cofactor>
    <text evidence="3">Binds 2 Zn(2+) ions.</text>
</comment>
<evidence type="ECO:0000313" key="6">
    <source>
        <dbReference type="EMBL" id="URW79137.1"/>
    </source>
</evidence>
<proteinExistence type="inferred from homology"/>
<dbReference type="PRINTS" id="PR00113">
    <property type="entry name" value="ALKPHPHTASE"/>
</dbReference>
<keyword evidence="1" id="KW-0597">Phosphoprotein</keyword>
<evidence type="ECO:0000256" key="4">
    <source>
        <dbReference type="RuleBase" id="RU003946"/>
    </source>
</evidence>
<keyword evidence="3" id="KW-0862">Zinc</keyword>
<reference evidence="6" key="1">
    <citation type="submission" date="2022-05" db="EMBL/GenBank/DDBJ databases">
        <authorList>
            <person name="Sun X."/>
        </authorList>
    </citation>
    <scope>NUCLEOTIDE SEQUENCE</scope>
    <source>
        <strain evidence="6">Ai-910</strain>
    </source>
</reference>
<dbReference type="Proteomes" id="UP001056426">
    <property type="component" value="Chromosome"/>
</dbReference>
<sequence>MRALSLFLSIAVLSLSCACGQSQTSTTDPKYVFENPAPHTPVVLPDEVEFASSPKNIILLIGDGMGVAQVYSALTANQGQLNLVHMKNVGFSQTQSADNYTTDSAAGGTALATGQRVKNGVVAMDENGNPVKSILYLSEENNKATGLVSTSAITHATPASFIAHQPSREMYEAIAADFVGSGIDIFIGGGRNNFAKRKDGRNLLEELQNLNYKVFNSLEEAASEDSAPMAILTADEHNPSYPERGDMLPDATNKAIEVLKNNENGFFLMVEGSRIDWGGHANNISEVVLETLDFDRAIGVALAFAAENKETLVIVTADHETGGLTIDKGDISKGKVSAKFASTDHTAVMVPVFAYGPGAELFGGILKNTDIFNNMVKAFSFEPVAAE</sequence>
<name>A0A9J6ZN61_9BACT</name>
<accession>A0A9J6ZN61</accession>
<dbReference type="AlphaFoldDB" id="A0A9J6ZN61"/>
<evidence type="ECO:0000256" key="2">
    <source>
        <dbReference type="PIRSR" id="PIRSR601952-1"/>
    </source>
</evidence>
<protein>
    <submittedName>
        <fullName evidence="6">Alkaline phosphatase</fullName>
    </submittedName>
</protein>
<comment type="cofactor">
    <cofactor evidence="3">
        <name>Mg(2+)</name>
        <dbReference type="ChEBI" id="CHEBI:18420"/>
    </cofactor>
    <text evidence="3">Binds 1 Mg(2+) ion.</text>
</comment>
<feature type="binding site" evidence="3">
    <location>
        <position position="157"/>
    </location>
    <ligand>
        <name>Mg(2+)</name>
        <dbReference type="ChEBI" id="CHEBI:18420"/>
    </ligand>
</feature>
<dbReference type="EMBL" id="CP098400">
    <property type="protein sequence ID" value="URW79137.1"/>
    <property type="molecule type" value="Genomic_DNA"/>
</dbReference>
<feature type="binding site" evidence="3">
    <location>
        <position position="280"/>
    </location>
    <ligand>
        <name>Zn(2+)</name>
        <dbReference type="ChEBI" id="CHEBI:29105"/>
        <label>2</label>
    </ligand>
</feature>
<evidence type="ECO:0000256" key="3">
    <source>
        <dbReference type="PIRSR" id="PIRSR601952-2"/>
    </source>
</evidence>
<dbReference type="GO" id="GO:0046872">
    <property type="term" value="F:metal ion binding"/>
    <property type="evidence" value="ECO:0007669"/>
    <property type="project" value="UniProtKB-KW"/>
</dbReference>
<keyword evidence="5" id="KW-0732">Signal</keyword>
<dbReference type="RefSeq" id="WP_250722779.1">
    <property type="nucleotide sequence ID" value="NZ_CP098400.1"/>
</dbReference>
<keyword evidence="7" id="KW-1185">Reference proteome</keyword>
<dbReference type="InterPro" id="IPR017850">
    <property type="entry name" value="Alkaline_phosphatase_core_sf"/>
</dbReference>
<dbReference type="PANTHER" id="PTHR11596">
    <property type="entry name" value="ALKALINE PHOSPHATASE"/>
    <property type="match status" value="1"/>
</dbReference>
<evidence type="ECO:0000256" key="1">
    <source>
        <dbReference type="ARBA" id="ARBA00022553"/>
    </source>
</evidence>
<dbReference type="PROSITE" id="PS51257">
    <property type="entry name" value="PROKAR_LIPOPROTEIN"/>
    <property type="match status" value="1"/>
</dbReference>
<dbReference type="GO" id="GO:0004035">
    <property type="term" value="F:alkaline phosphatase activity"/>
    <property type="evidence" value="ECO:0007669"/>
    <property type="project" value="TreeGrafter"/>
</dbReference>
<dbReference type="Gene3D" id="3.40.720.10">
    <property type="entry name" value="Alkaline Phosphatase, subunit A"/>
    <property type="match status" value="1"/>
</dbReference>
<comment type="similarity">
    <text evidence="4">Belongs to the alkaline phosphatase family.</text>
</comment>
<feature type="binding site" evidence="3">
    <location>
        <position position="155"/>
    </location>
    <ligand>
        <name>Mg(2+)</name>
        <dbReference type="ChEBI" id="CHEBI:18420"/>
    </ligand>
</feature>
<feature type="binding site" evidence="3">
    <location>
        <position position="63"/>
    </location>
    <ligand>
        <name>Mg(2+)</name>
        <dbReference type="ChEBI" id="CHEBI:18420"/>
    </ligand>
</feature>
<feature type="signal peptide" evidence="5">
    <location>
        <begin position="1"/>
        <end position="18"/>
    </location>
</feature>
<feature type="chain" id="PRO_5039912452" evidence="5">
    <location>
        <begin position="19"/>
        <end position="387"/>
    </location>
</feature>
<dbReference type="SUPFAM" id="SSF53649">
    <property type="entry name" value="Alkaline phosphatase-like"/>
    <property type="match status" value="1"/>
</dbReference>
<keyword evidence="3" id="KW-0460">Magnesium</keyword>
<dbReference type="InterPro" id="IPR001952">
    <property type="entry name" value="Alkaline_phosphatase"/>
</dbReference>
<feature type="binding site" evidence="3">
    <location>
        <position position="276"/>
    </location>
    <ligand>
        <name>Zn(2+)</name>
        <dbReference type="ChEBI" id="CHEBI:29105"/>
        <label>2</label>
    </ligand>
</feature>
<feature type="binding site" evidence="3">
    <location>
        <position position="319"/>
    </location>
    <ligand>
        <name>Zn(2+)</name>
        <dbReference type="ChEBI" id="CHEBI:29105"/>
        <label>2</label>
    </ligand>
</feature>
<feature type="binding site" evidence="3">
    <location>
        <position position="63"/>
    </location>
    <ligand>
        <name>Zn(2+)</name>
        <dbReference type="ChEBI" id="CHEBI:29105"/>
        <label>2</label>
    </ligand>
</feature>